<feature type="compositionally biased region" description="Basic and acidic residues" evidence="1">
    <location>
        <begin position="117"/>
        <end position="127"/>
    </location>
</feature>
<organism evidence="2">
    <name type="scientific">Anopheles atroparvus</name>
    <name type="common">European mosquito</name>
    <dbReference type="NCBI Taxonomy" id="41427"/>
    <lineage>
        <taxon>Eukaryota</taxon>
        <taxon>Metazoa</taxon>
        <taxon>Ecdysozoa</taxon>
        <taxon>Arthropoda</taxon>
        <taxon>Hexapoda</taxon>
        <taxon>Insecta</taxon>
        <taxon>Pterygota</taxon>
        <taxon>Neoptera</taxon>
        <taxon>Endopterygota</taxon>
        <taxon>Diptera</taxon>
        <taxon>Nematocera</taxon>
        <taxon>Culicoidea</taxon>
        <taxon>Culicidae</taxon>
        <taxon>Anophelinae</taxon>
        <taxon>Anopheles</taxon>
    </lineage>
</organism>
<dbReference type="EnsemblMetazoa" id="AATE015272-RA">
    <property type="protein sequence ID" value="AATE015272-PA.1"/>
    <property type="gene ID" value="AATE015272"/>
</dbReference>
<reference evidence="2" key="1">
    <citation type="submission" date="2022-08" db="UniProtKB">
        <authorList>
            <consortium name="EnsemblMetazoa"/>
        </authorList>
    </citation>
    <scope>IDENTIFICATION</scope>
    <source>
        <strain evidence="2">EBRO</strain>
    </source>
</reference>
<dbReference type="AlphaFoldDB" id="A0A182JC22"/>
<feature type="region of interest" description="Disordered" evidence="1">
    <location>
        <begin position="55"/>
        <end position="135"/>
    </location>
</feature>
<proteinExistence type="predicted"/>
<evidence type="ECO:0000313" key="2">
    <source>
        <dbReference type="EnsemblMetazoa" id="AATE015272-PA.1"/>
    </source>
</evidence>
<evidence type="ECO:0000256" key="1">
    <source>
        <dbReference type="SAM" id="MobiDB-lite"/>
    </source>
</evidence>
<dbReference type="VEuPathDB" id="VectorBase:AATE015272"/>
<dbReference type="PROSITE" id="PS51257">
    <property type="entry name" value="PROKAR_LIPOPROTEIN"/>
    <property type="match status" value="1"/>
</dbReference>
<name>A0A182JC22_ANOAO</name>
<protein>
    <submittedName>
        <fullName evidence="2">Uncharacterized protein</fullName>
    </submittedName>
</protein>
<sequence length="135" mass="14469">MVVKVHDGRQQQTKTTTTTGTAAACKCNVPTEDRVPPTNIVLVVVVDAVVGRSSDDRLSLGRSAERPPWLRQNRFSNRAAGHHGSEFAAASSSSSRFVASANGVASGGGRTFLPSQQREDGMRAEHLRNKRNGRA</sequence>
<feature type="compositionally biased region" description="Basic and acidic residues" evidence="1">
    <location>
        <begin position="55"/>
        <end position="65"/>
    </location>
</feature>
<feature type="compositionally biased region" description="Low complexity" evidence="1">
    <location>
        <begin position="86"/>
        <end position="104"/>
    </location>
</feature>
<accession>A0A182JC22</accession>